<evidence type="ECO:0000256" key="8">
    <source>
        <dbReference type="ARBA" id="ARBA00023203"/>
    </source>
</evidence>
<dbReference type="Gene3D" id="1.10.10.820">
    <property type="match status" value="1"/>
</dbReference>
<keyword evidence="8" id="KW-0009">Actin-binding</keyword>
<dbReference type="GO" id="GO:0000146">
    <property type="term" value="F:microfilament motor activity"/>
    <property type="evidence" value="ECO:0007669"/>
    <property type="project" value="TreeGrafter"/>
</dbReference>
<dbReference type="PANTHER" id="PTHR13140:SF713">
    <property type="entry name" value="UNCONVENTIONAL MYOSIN ID"/>
    <property type="match status" value="1"/>
</dbReference>
<dbReference type="CDD" id="cd01378">
    <property type="entry name" value="MYSc_Myo1"/>
    <property type="match status" value="1"/>
</dbReference>
<dbReference type="GO" id="GO:0005902">
    <property type="term" value="C:microvillus"/>
    <property type="evidence" value="ECO:0007669"/>
    <property type="project" value="TreeGrafter"/>
</dbReference>
<dbReference type="PRINTS" id="PR00193">
    <property type="entry name" value="MYOSINHEAVY"/>
</dbReference>
<dbReference type="Gene3D" id="1.20.120.720">
    <property type="entry name" value="Myosin VI head, motor domain, U50 subdomain"/>
    <property type="match status" value="1"/>
</dbReference>
<evidence type="ECO:0000313" key="10">
    <source>
        <dbReference type="EMBL" id="CAH0564007.1"/>
    </source>
</evidence>
<dbReference type="GO" id="GO:0007368">
    <property type="term" value="P:determination of left/right symmetry"/>
    <property type="evidence" value="ECO:0007669"/>
    <property type="project" value="UniProtKB-ARBA"/>
</dbReference>
<dbReference type="GO" id="GO:0051015">
    <property type="term" value="F:actin filament binding"/>
    <property type="evidence" value="ECO:0007669"/>
    <property type="project" value="TreeGrafter"/>
</dbReference>
<dbReference type="Gene3D" id="1.20.58.530">
    <property type="match status" value="1"/>
</dbReference>
<dbReference type="Pfam" id="PF06017">
    <property type="entry name" value="Myosin_TH1"/>
    <property type="match status" value="1"/>
</dbReference>
<dbReference type="OrthoDB" id="6108017at2759"/>
<evidence type="ECO:0000256" key="7">
    <source>
        <dbReference type="ARBA" id="ARBA00023175"/>
    </source>
</evidence>
<evidence type="ECO:0000256" key="1">
    <source>
        <dbReference type="ARBA" id="ARBA00004413"/>
    </source>
</evidence>
<dbReference type="GO" id="GO:0005546">
    <property type="term" value="F:phosphatidylinositol-4,5-bisphosphate binding"/>
    <property type="evidence" value="ECO:0007669"/>
    <property type="project" value="UniProtKB-ARBA"/>
</dbReference>
<evidence type="ECO:0000256" key="3">
    <source>
        <dbReference type="ARBA" id="ARBA00022741"/>
    </source>
</evidence>
<dbReference type="FunFam" id="1.10.10.820:FF:000001">
    <property type="entry name" value="Myosin heavy chain"/>
    <property type="match status" value="1"/>
</dbReference>
<dbReference type="InterPro" id="IPR010926">
    <property type="entry name" value="Myosin_TH1"/>
</dbReference>
<dbReference type="Proteomes" id="UP001154078">
    <property type="component" value="Chromosome 9"/>
</dbReference>
<dbReference type="Gene3D" id="3.40.850.10">
    <property type="entry name" value="Kinesin motor domain"/>
    <property type="match status" value="1"/>
</dbReference>
<keyword evidence="6" id="KW-0518">Myosin</keyword>
<dbReference type="SMART" id="SM00242">
    <property type="entry name" value="MYSc"/>
    <property type="match status" value="1"/>
</dbReference>
<dbReference type="Pfam" id="PF00063">
    <property type="entry name" value="Myosin_head"/>
    <property type="match status" value="1"/>
</dbReference>
<dbReference type="InterPro" id="IPR027417">
    <property type="entry name" value="P-loop_NTPase"/>
</dbReference>
<dbReference type="GO" id="GO:0005886">
    <property type="term" value="C:plasma membrane"/>
    <property type="evidence" value="ECO:0007669"/>
    <property type="project" value="UniProtKB-SubCell"/>
</dbReference>
<evidence type="ECO:0000256" key="5">
    <source>
        <dbReference type="ARBA" id="ARBA00023121"/>
    </source>
</evidence>
<comment type="similarity">
    <text evidence="2">Belongs to the TRAFAC class myosin-kinesin ATPase superfamily. Myosin family.</text>
</comment>
<organism evidence="10 11">
    <name type="scientific">Brassicogethes aeneus</name>
    <name type="common">Rape pollen beetle</name>
    <name type="synonym">Meligethes aeneus</name>
    <dbReference type="NCBI Taxonomy" id="1431903"/>
    <lineage>
        <taxon>Eukaryota</taxon>
        <taxon>Metazoa</taxon>
        <taxon>Ecdysozoa</taxon>
        <taxon>Arthropoda</taxon>
        <taxon>Hexapoda</taxon>
        <taxon>Insecta</taxon>
        <taxon>Pterygota</taxon>
        <taxon>Neoptera</taxon>
        <taxon>Endopterygota</taxon>
        <taxon>Coleoptera</taxon>
        <taxon>Polyphaga</taxon>
        <taxon>Cucujiformia</taxon>
        <taxon>Nitidulidae</taxon>
        <taxon>Meligethinae</taxon>
        <taxon>Brassicogethes</taxon>
    </lineage>
</organism>
<proteinExistence type="inferred from homology"/>
<dbReference type="GO" id="GO:0048803">
    <property type="term" value="P:imaginal disc-derived male genitalia morphogenesis"/>
    <property type="evidence" value="ECO:0007669"/>
    <property type="project" value="UniProtKB-ARBA"/>
</dbReference>
<dbReference type="GO" id="GO:0016459">
    <property type="term" value="C:myosin complex"/>
    <property type="evidence" value="ECO:0007669"/>
    <property type="project" value="UniProtKB-KW"/>
</dbReference>
<keyword evidence="4" id="KW-0067">ATP-binding</keyword>
<evidence type="ECO:0000256" key="6">
    <source>
        <dbReference type="ARBA" id="ARBA00023123"/>
    </source>
</evidence>
<dbReference type="SUPFAM" id="SSF52540">
    <property type="entry name" value="P-loop containing nucleoside triphosphate hydrolases"/>
    <property type="match status" value="1"/>
</dbReference>
<keyword evidence="3" id="KW-0547">Nucleotide-binding</keyword>
<dbReference type="EMBL" id="OV121140">
    <property type="protein sequence ID" value="CAH0564007.1"/>
    <property type="molecule type" value="Genomic_DNA"/>
</dbReference>
<dbReference type="InterPro" id="IPR036961">
    <property type="entry name" value="Kinesin_motor_dom_sf"/>
</dbReference>
<dbReference type="Gene3D" id="1.20.5.4820">
    <property type="match status" value="1"/>
</dbReference>
<dbReference type="FunFam" id="1.20.58.530:FF:000004">
    <property type="entry name" value="Unconventional myosin ID"/>
    <property type="match status" value="1"/>
</dbReference>
<keyword evidence="7" id="KW-0505">Motor protein</keyword>
<evidence type="ECO:0000256" key="2">
    <source>
        <dbReference type="ARBA" id="ARBA00008314"/>
    </source>
</evidence>
<dbReference type="InterPro" id="IPR000048">
    <property type="entry name" value="IQ_motif_EF-hand-BS"/>
</dbReference>
<evidence type="ECO:0000313" key="11">
    <source>
        <dbReference type="Proteomes" id="UP001154078"/>
    </source>
</evidence>
<keyword evidence="5" id="KW-0446">Lipid-binding</keyword>
<dbReference type="AlphaFoldDB" id="A0A9P0FQ90"/>
<dbReference type="InterPro" id="IPR036072">
    <property type="entry name" value="MYSc_Myo1"/>
</dbReference>
<name>A0A9P0FQ90_BRAAE</name>
<reference evidence="10" key="1">
    <citation type="submission" date="2021-12" db="EMBL/GenBank/DDBJ databases">
        <authorList>
            <person name="King R."/>
        </authorList>
    </citation>
    <scope>NUCLEOTIDE SEQUENCE</scope>
</reference>
<feature type="domain" description="Myosin motor" evidence="9">
    <location>
        <begin position="1"/>
        <end position="708"/>
    </location>
</feature>
<dbReference type="GO" id="GO:0005938">
    <property type="term" value="C:cell cortex"/>
    <property type="evidence" value="ECO:0007669"/>
    <property type="project" value="UniProtKB-ARBA"/>
</dbReference>
<dbReference type="GO" id="GO:0006897">
    <property type="term" value="P:endocytosis"/>
    <property type="evidence" value="ECO:0007669"/>
    <property type="project" value="TreeGrafter"/>
</dbReference>
<dbReference type="GO" id="GO:0007498">
    <property type="term" value="P:mesoderm development"/>
    <property type="evidence" value="ECO:0007669"/>
    <property type="project" value="UniProtKB-ARBA"/>
</dbReference>
<dbReference type="GO" id="GO:0005524">
    <property type="term" value="F:ATP binding"/>
    <property type="evidence" value="ECO:0007669"/>
    <property type="project" value="UniProtKB-KW"/>
</dbReference>
<evidence type="ECO:0000259" key="9">
    <source>
        <dbReference type="SMART" id="SM00242"/>
    </source>
</evidence>
<dbReference type="GO" id="GO:0030048">
    <property type="term" value="P:actin filament-based movement"/>
    <property type="evidence" value="ECO:0007669"/>
    <property type="project" value="TreeGrafter"/>
</dbReference>
<dbReference type="GO" id="GO:0007015">
    <property type="term" value="P:actin filament organization"/>
    <property type="evidence" value="ECO:0007669"/>
    <property type="project" value="TreeGrafter"/>
</dbReference>
<protein>
    <recommendedName>
        <fullName evidence="9">Myosin motor domain-containing protein</fullName>
    </recommendedName>
</protein>
<dbReference type="SMART" id="SM00015">
    <property type="entry name" value="IQ"/>
    <property type="match status" value="1"/>
</dbReference>
<evidence type="ECO:0000256" key="4">
    <source>
        <dbReference type="ARBA" id="ARBA00022840"/>
    </source>
</evidence>
<gene>
    <name evidence="10" type="ORF">MELIAE_LOCUS12652</name>
</gene>
<keyword evidence="11" id="KW-1185">Reference proteome</keyword>
<dbReference type="PANTHER" id="PTHR13140">
    <property type="entry name" value="MYOSIN"/>
    <property type="match status" value="1"/>
</dbReference>
<sequence>MATEREVGVGDFVLMDKIDLDSFMQNLEHRFKNGFIYTYIGEVCVSVNPYRTMNIYDKAHINKYKDRELFENVPHIFAVADASHKIMKQQGRDTCIVISGESGSGKTEASKIIMKYIAAVTNQDLSYFKTKEKIGGQQEIERVKNILMQSNAILEAFGNAKTNRNDNSSRFGKYMDIHFDFKGDPIGGHINKYLLEKSRVILQQSGERNFHCFYQLLLGGADDLLRKLNLNRNPDSYFYINQGKSAKVDTINDKNDYKTVLNSLNALNFDSGEVESIWRVVAAIMHFGNVEFDVVDEEKLAVKRGNAVDHVATLLQVQKSELETALCERVIAARGDIMRKEHTETEASFGRDAFSKAIYERLFGWIVEKINAAIAIDANNYSKNYKSSLIGVLDIYGFEIFDNNSFEQFCINYCNEKLQQLFIELVLKQEQEEYMREGIAWTNIEYFNNQIICDLVEAPHKGILSIMDDACKMTAEKITDEMLLENMDRTLKGHHHFMSRQTKPSEKSLKHKVQFRITHYAGDVTYCIEGFLDKNKDTLFQDFKRLLYSSKDKNIRDMWPEGAQHITKTTKRPPTTGILFKNSMSALVQNLLSKEPHYVRCIKPNEIKSAAAFDEQRVRHQVSYLGLVENVRVRRAGFAYRQRYDKFLKRYKMLSQFTWPNFRGGSDQDGVKVIMDSNNFSNDVKYGKTKIFIKSPKTLFNLENQRNELIPQLVTLITKNWRGYVARQQYKRMKALMVMVKAYRLKKMRVYVNNLQRKFANAKNMKDYGKSIQWPAPPRSLKVTTDLLRSAFRRWRAYMILKKIPREEWPQMQLKITAASVFLRKRKEFGVNRKWEGNYLGLLAENNNYSLYNEAVNNLKNTKHFNNVLFSSYVTKFNKFNKCAERVMVVTDKYVFKLDKEKYRNMKEGVPIESVAGISVSPEHDQLLVLHCPGGNDLVVSLHSNKQEDRIGEAVAVISRAYFLLKKVDLPVNVSKTISCSLGGKSRLINIQVSSAEPQPVFKRDGNNVAYMLPSNFAVYENGNNHIKQ</sequence>
<dbReference type="InterPro" id="IPR001609">
    <property type="entry name" value="Myosin_head_motor_dom-like"/>
</dbReference>
<comment type="subcellular location">
    <subcellularLocation>
        <location evidence="1">Cell membrane</location>
        <topology evidence="1">Peripheral membrane protein</topology>
        <orientation evidence="1">Cytoplasmic side</orientation>
    </subcellularLocation>
</comment>
<accession>A0A9P0FQ90</accession>